<protein>
    <submittedName>
        <fullName evidence="1">Uncharacterized protein</fullName>
    </submittedName>
</protein>
<reference evidence="1 2" key="1">
    <citation type="journal article" date="2018" name="Front. Plant Sci.">
        <title>Red Clover (Trifolium pratense) and Zigzag Clover (T. medium) - A Picture of Genomic Similarities and Differences.</title>
        <authorList>
            <person name="Dluhosova J."/>
            <person name="Istvanek J."/>
            <person name="Nedelnik J."/>
            <person name="Repkova J."/>
        </authorList>
    </citation>
    <scope>NUCLEOTIDE SEQUENCE [LARGE SCALE GENOMIC DNA]</scope>
    <source>
        <strain evidence="2">cv. 10/8</strain>
        <tissue evidence="1">Leaf</tissue>
    </source>
</reference>
<dbReference type="EMBL" id="LXQA010191125">
    <property type="protein sequence ID" value="MCI31912.1"/>
    <property type="molecule type" value="Genomic_DNA"/>
</dbReference>
<evidence type="ECO:0000313" key="2">
    <source>
        <dbReference type="Proteomes" id="UP000265520"/>
    </source>
</evidence>
<dbReference type="Proteomes" id="UP000265520">
    <property type="component" value="Unassembled WGS sequence"/>
</dbReference>
<organism evidence="1 2">
    <name type="scientific">Trifolium medium</name>
    <dbReference type="NCBI Taxonomy" id="97028"/>
    <lineage>
        <taxon>Eukaryota</taxon>
        <taxon>Viridiplantae</taxon>
        <taxon>Streptophyta</taxon>
        <taxon>Embryophyta</taxon>
        <taxon>Tracheophyta</taxon>
        <taxon>Spermatophyta</taxon>
        <taxon>Magnoliopsida</taxon>
        <taxon>eudicotyledons</taxon>
        <taxon>Gunneridae</taxon>
        <taxon>Pentapetalae</taxon>
        <taxon>rosids</taxon>
        <taxon>fabids</taxon>
        <taxon>Fabales</taxon>
        <taxon>Fabaceae</taxon>
        <taxon>Papilionoideae</taxon>
        <taxon>50 kb inversion clade</taxon>
        <taxon>NPAAA clade</taxon>
        <taxon>Hologalegina</taxon>
        <taxon>IRL clade</taxon>
        <taxon>Trifolieae</taxon>
        <taxon>Trifolium</taxon>
    </lineage>
</organism>
<keyword evidence="2" id="KW-1185">Reference proteome</keyword>
<sequence length="54" mass="6002">MENDDVDGNGQAPPLFPVTWLDILGVGRLHVVTIDITLDYLKNIYCPLICSMLV</sequence>
<proteinExistence type="predicted"/>
<name>A0A392R747_9FABA</name>
<accession>A0A392R747</accession>
<evidence type="ECO:0000313" key="1">
    <source>
        <dbReference type="EMBL" id="MCI31912.1"/>
    </source>
</evidence>
<comment type="caution">
    <text evidence="1">The sequence shown here is derived from an EMBL/GenBank/DDBJ whole genome shotgun (WGS) entry which is preliminary data.</text>
</comment>
<dbReference type="AlphaFoldDB" id="A0A392R747"/>